<gene>
    <name evidence="1" type="ORF">K8U72_06045</name>
</gene>
<reference evidence="1" key="1">
    <citation type="journal article" date="2021" name="PeerJ">
        <title>Extensive microbial diversity within the chicken gut microbiome revealed by metagenomics and culture.</title>
        <authorList>
            <person name="Gilroy R."/>
            <person name="Ravi A."/>
            <person name="Getino M."/>
            <person name="Pursley I."/>
            <person name="Horton D.L."/>
            <person name="Alikhan N.F."/>
            <person name="Baker D."/>
            <person name="Gharbi K."/>
            <person name="Hall N."/>
            <person name="Watson M."/>
            <person name="Adriaenssens E.M."/>
            <person name="Foster-Nyarko E."/>
            <person name="Jarju S."/>
            <person name="Secka A."/>
            <person name="Antonio M."/>
            <person name="Oren A."/>
            <person name="Chaudhuri R.R."/>
            <person name="La Ragione R."/>
            <person name="Hildebrand F."/>
            <person name="Pallen M.J."/>
        </authorList>
    </citation>
    <scope>NUCLEOTIDE SEQUENCE</scope>
    <source>
        <strain evidence="1">CHK124-7917</strain>
    </source>
</reference>
<protein>
    <recommendedName>
        <fullName evidence="3">AbrB/MazE/SpoVT family DNA-binding domain-containing protein</fullName>
    </recommendedName>
</protein>
<organism evidence="1 2">
    <name type="scientific">Thermophilibacter provencensis</name>
    <dbReference type="NCBI Taxonomy" id="1852386"/>
    <lineage>
        <taxon>Bacteria</taxon>
        <taxon>Bacillati</taxon>
        <taxon>Actinomycetota</taxon>
        <taxon>Coriobacteriia</taxon>
        <taxon>Coriobacteriales</taxon>
        <taxon>Atopobiaceae</taxon>
        <taxon>Thermophilibacter</taxon>
    </lineage>
</organism>
<reference evidence="1" key="2">
    <citation type="submission" date="2021-09" db="EMBL/GenBank/DDBJ databases">
        <authorList>
            <person name="Gilroy R."/>
        </authorList>
    </citation>
    <scope>NUCLEOTIDE SEQUENCE</scope>
    <source>
        <strain evidence="1">CHK124-7917</strain>
    </source>
</reference>
<dbReference type="EMBL" id="DYWQ01000090">
    <property type="protein sequence ID" value="HJF45330.1"/>
    <property type="molecule type" value="Genomic_DNA"/>
</dbReference>
<dbReference type="AlphaFoldDB" id="A0A921GEK5"/>
<dbReference type="OrthoDB" id="9846422at2"/>
<comment type="caution">
    <text evidence="1">The sequence shown here is derived from an EMBL/GenBank/DDBJ whole genome shotgun (WGS) entry which is preliminary data.</text>
</comment>
<evidence type="ECO:0008006" key="3">
    <source>
        <dbReference type="Google" id="ProtNLM"/>
    </source>
</evidence>
<proteinExistence type="predicted"/>
<dbReference type="SUPFAM" id="SSF89447">
    <property type="entry name" value="AbrB/MazE/MraZ-like"/>
    <property type="match status" value="1"/>
</dbReference>
<dbReference type="RefSeq" id="WP_075279716.1">
    <property type="nucleotide sequence ID" value="NZ_DBFWWQ010000366.1"/>
</dbReference>
<dbReference type="Proteomes" id="UP000697330">
    <property type="component" value="Unassembled WGS sequence"/>
</dbReference>
<evidence type="ECO:0000313" key="1">
    <source>
        <dbReference type="EMBL" id="HJF45330.1"/>
    </source>
</evidence>
<evidence type="ECO:0000313" key="2">
    <source>
        <dbReference type="Proteomes" id="UP000697330"/>
    </source>
</evidence>
<name>A0A921GEK5_9ACTN</name>
<dbReference type="InterPro" id="IPR037914">
    <property type="entry name" value="SpoVT-AbrB_sf"/>
</dbReference>
<sequence length="90" mass="9799">MPIATVSKVGNGRAVFIPASVTDEAFALGNKVEIEYVGEGTLLIRSAVDDRKLRQEALGRLLDIVGEQPEVLWEDDSRAADRELIGGRYA</sequence>
<accession>A0A921GEK5</accession>